<dbReference type="AlphaFoldDB" id="A0A8H3LL99"/>
<sequence length="470" mass="53696">MQETRHYEIDKSNRTKEVKYYRNCFYSLNNDYTNETYTKKVQESVAKNQIALNNSIPSFTTSSIPSSTISSIPSSTTSSIPSSTTSSIPSFSTSSISSSTTTSVPTSPIPLHDSSPESEIPLHLDPLLISESSSKIQPSNSLLLKESFKFKLQIKSNNDASSQPSSLIVMDERPFDLFELKEKIRDVLDEKYGLLNYGEFKMIYKAENHCGARNWLDNEDELVEFLNYYNKLKKSMKMILIIVNVQLKRKASCDLDEISHDDFKSSVQKSRSTKKLSRVPKENKIQEENINKVEVLTLLRDKYQCTVHNNKYCYVESDRHLNMITVYLRLWTATIVNNEADFDNLPCGPLFNMTNSTKVSKNSQMTSSTYPLTHMPLTIQYSQPSFQPHTTVPPISTQPSYIYTSQPSLISTQSQSQSQFLQNISKVASELKEFLDGLDAIYRTGKYTQYFEIFEKHDIRVNLIPKISNE</sequence>
<evidence type="ECO:0000313" key="2">
    <source>
        <dbReference type="EMBL" id="GES88601.1"/>
    </source>
</evidence>
<reference evidence="2" key="1">
    <citation type="submission" date="2019-10" db="EMBL/GenBank/DDBJ databases">
        <title>Conservation and host-specific expression of non-tandemly repeated heterogenous ribosome RNA gene in arbuscular mycorrhizal fungi.</title>
        <authorList>
            <person name="Maeda T."/>
            <person name="Kobayashi Y."/>
            <person name="Nakagawa T."/>
            <person name="Ezawa T."/>
            <person name="Yamaguchi K."/>
            <person name="Bino T."/>
            <person name="Nishimoto Y."/>
            <person name="Shigenobu S."/>
            <person name="Kawaguchi M."/>
        </authorList>
    </citation>
    <scope>NUCLEOTIDE SEQUENCE</scope>
    <source>
        <strain evidence="2">HR1</strain>
    </source>
</reference>
<comment type="caution">
    <text evidence="2">The sequence shown here is derived from an EMBL/GenBank/DDBJ whole genome shotgun (WGS) entry which is preliminary data.</text>
</comment>
<feature type="region of interest" description="Disordered" evidence="1">
    <location>
        <begin position="63"/>
        <end position="116"/>
    </location>
</feature>
<evidence type="ECO:0000313" key="3">
    <source>
        <dbReference type="Proteomes" id="UP000615446"/>
    </source>
</evidence>
<protein>
    <submittedName>
        <fullName evidence="2">Uncharacterized protein</fullName>
    </submittedName>
</protein>
<evidence type="ECO:0000256" key="1">
    <source>
        <dbReference type="SAM" id="MobiDB-lite"/>
    </source>
</evidence>
<dbReference type="EMBL" id="BLAL01000180">
    <property type="protein sequence ID" value="GES88601.1"/>
    <property type="molecule type" value="Genomic_DNA"/>
</dbReference>
<proteinExistence type="predicted"/>
<feature type="compositionally biased region" description="Low complexity" evidence="1">
    <location>
        <begin position="63"/>
        <end position="110"/>
    </location>
</feature>
<accession>A0A8H3LL99</accession>
<name>A0A8H3LL99_9GLOM</name>
<dbReference type="Proteomes" id="UP000615446">
    <property type="component" value="Unassembled WGS sequence"/>
</dbReference>
<gene>
    <name evidence="2" type="ORF">RCL2_001554100</name>
</gene>
<organism evidence="2 3">
    <name type="scientific">Rhizophagus clarus</name>
    <dbReference type="NCBI Taxonomy" id="94130"/>
    <lineage>
        <taxon>Eukaryota</taxon>
        <taxon>Fungi</taxon>
        <taxon>Fungi incertae sedis</taxon>
        <taxon>Mucoromycota</taxon>
        <taxon>Glomeromycotina</taxon>
        <taxon>Glomeromycetes</taxon>
        <taxon>Glomerales</taxon>
        <taxon>Glomeraceae</taxon>
        <taxon>Rhizophagus</taxon>
    </lineage>
</organism>